<dbReference type="GO" id="GO:0043190">
    <property type="term" value="C:ATP-binding cassette (ABC) transporter complex"/>
    <property type="evidence" value="ECO:0007669"/>
    <property type="project" value="InterPro"/>
</dbReference>
<keyword evidence="7" id="KW-0029">Amino-acid transport</keyword>
<feature type="transmembrane region" description="Helical" evidence="10">
    <location>
        <begin position="33"/>
        <end position="54"/>
    </location>
</feature>
<name>A0A1G6YCU2_9PROT</name>
<dbReference type="CDD" id="cd06261">
    <property type="entry name" value="TM_PBP2"/>
    <property type="match status" value="1"/>
</dbReference>
<evidence type="ECO:0000256" key="5">
    <source>
        <dbReference type="ARBA" id="ARBA00022475"/>
    </source>
</evidence>
<evidence type="ECO:0000256" key="4">
    <source>
        <dbReference type="ARBA" id="ARBA00022448"/>
    </source>
</evidence>
<dbReference type="PROSITE" id="PS50928">
    <property type="entry name" value="ABC_TM1"/>
    <property type="match status" value="1"/>
</dbReference>
<evidence type="ECO:0000256" key="8">
    <source>
        <dbReference type="ARBA" id="ARBA00022989"/>
    </source>
</evidence>
<organism evidence="12 13">
    <name type="scientific">Belnapia rosea</name>
    <dbReference type="NCBI Taxonomy" id="938405"/>
    <lineage>
        <taxon>Bacteria</taxon>
        <taxon>Pseudomonadati</taxon>
        <taxon>Pseudomonadota</taxon>
        <taxon>Alphaproteobacteria</taxon>
        <taxon>Acetobacterales</taxon>
        <taxon>Roseomonadaceae</taxon>
        <taxon>Belnapia</taxon>
    </lineage>
</organism>
<dbReference type="AlphaFoldDB" id="A0A1G6YCU2"/>
<dbReference type="PANTHER" id="PTHR30614:SF20">
    <property type="entry name" value="GLUTAMINE TRANSPORT SYSTEM PERMEASE PROTEIN GLNP"/>
    <property type="match status" value="1"/>
</dbReference>
<dbReference type="PANTHER" id="PTHR30614">
    <property type="entry name" value="MEMBRANE COMPONENT OF AMINO ACID ABC TRANSPORTER"/>
    <property type="match status" value="1"/>
</dbReference>
<keyword evidence="13" id="KW-1185">Reference proteome</keyword>
<dbReference type="EMBL" id="FMZX01000014">
    <property type="protein sequence ID" value="SDD88160.1"/>
    <property type="molecule type" value="Genomic_DNA"/>
</dbReference>
<dbReference type="RefSeq" id="WP_245704862.1">
    <property type="nucleotide sequence ID" value="NZ_FMZX01000014.1"/>
</dbReference>
<dbReference type="GO" id="GO:0022857">
    <property type="term" value="F:transmembrane transporter activity"/>
    <property type="evidence" value="ECO:0007669"/>
    <property type="project" value="InterPro"/>
</dbReference>
<dbReference type="STRING" id="938405.SAMN02927895_03913"/>
<feature type="domain" description="ABC transmembrane type-1" evidence="11">
    <location>
        <begin position="27"/>
        <end position="215"/>
    </location>
</feature>
<evidence type="ECO:0000313" key="12">
    <source>
        <dbReference type="EMBL" id="SDD88160.1"/>
    </source>
</evidence>
<evidence type="ECO:0000256" key="10">
    <source>
        <dbReference type="RuleBase" id="RU363032"/>
    </source>
</evidence>
<evidence type="ECO:0000256" key="7">
    <source>
        <dbReference type="ARBA" id="ARBA00022970"/>
    </source>
</evidence>
<dbReference type="InterPro" id="IPR035906">
    <property type="entry name" value="MetI-like_sf"/>
</dbReference>
<comment type="subcellular location">
    <subcellularLocation>
        <location evidence="2">Cell inner membrane</location>
        <topology evidence="2">Multi-pass membrane protein</topology>
    </subcellularLocation>
    <subcellularLocation>
        <location evidence="10">Cell membrane</location>
        <topology evidence="10">Multi-pass membrane protein</topology>
    </subcellularLocation>
</comment>
<reference evidence="12 13" key="1">
    <citation type="submission" date="2016-10" db="EMBL/GenBank/DDBJ databases">
        <authorList>
            <person name="de Groot N.N."/>
        </authorList>
    </citation>
    <scope>NUCLEOTIDE SEQUENCE [LARGE SCALE GENOMIC DNA]</scope>
    <source>
        <strain evidence="12 13">CPCC 100156</strain>
    </source>
</reference>
<proteinExistence type="inferred from homology"/>
<evidence type="ECO:0000256" key="6">
    <source>
        <dbReference type="ARBA" id="ARBA00022692"/>
    </source>
</evidence>
<dbReference type="SUPFAM" id="SSF161098">
    <property type="entry name" value="MetI-like"/>
    <property type="match status" value="1"/>
</dbReference>
<evidence type="ECO:0000256" key="9">
    <source>
        <dbReference type="ARBA" id="ARBA00023136"/>
    </source>
</evidence>
<evidence type="ECO:0000256" key="3">
    <source>
        <dbReference type="ARBA" id="ARBA00010072"/>
    </source>
</evidence>
<dbReference type="NCBIfam" id="TIGR01726">
    <property type="entry name" value="HEQRo_perm_3TM"/>
    <property type="match status" value="1"/>
</dbReference>
<dbReference type="Proteomes" id="UP000198925">
    <property type="component" value="Unassembled WGS sequence"/>
</dbReference>
<comment type="similarity">
    <text evidence="3">Belongs to the binding-protein-dependent transport system permease family. HisMQ subfamily.</text>
</comment>
<dbReference type="InterPro" id="IPR000515">
    <property type="entry name" value="MetI-like"/>
</dbReference>
<dbReference type="GO" id="GO:0006865">
    <property type="term" value="P:amino acid transport"/>
    <property type="evidence" value="ECO:0007669"/>
    <property type="project" value="UniProtKB-KW"/>
</dbReference>
<gene>
    <name evidence="12" type="ORF">SAMN04487779_101412</name>
</gene>
<keyword evidence="6 10" id="KW-0812">Transmembrane</keyword>
<evidence type="ECO:0000256" key="1">
    <source>
        <dbReference type="ARBA" id="ARBA00003159"/>
    </source>
</evidence>
<comment type="function">
    <text evidence="1">Part of the binding-protein-dependent transport system for glutamine; probably responsible for the translocation of the substrate across the membrane.</text>
</comment>
<dbReference type="Pfam" id="PF00528">
    <property type="entry name" value="BPD_transp_1"/>
    <property type="match status" value="1"/>
</dbReference>
<dbReference type="InterPro" id="IPR043429">
    <property type="entry name" value="ArtM/GltK/GlnP/TcyL/YhdX-like"/>
</dbReference>
<evidence type="ECO:0000256" key="2">
    <source>
        <dbReference type="ARBA" id="ARBA00004429"/>
    </source>
</evidence>
<protein>
    <submittedName>
        <fullName evidence="12">Polar amino acid transport system permease protein</fullName>
    </submittedName>
</protein>
<keyword evidence="9 10" id="KW-0472">Membrane</keyword>
<dbReference type="InterPro" id="IPR010065">
    <property type="entry name" value="AA_ABC_transptr_permease_3TM"/>
</dbReference>
<keyword evidence="5" id="KW-1003">Cell membrane</keyword>
<keyword evidence="4 10" id="KW-0813">Transport</keyword>
<dbReference type="Gene3D" id="1.10.3720.10">
    <property type="entry name" value="MetI-like"/>
    <property type="match status" value="1"/>
</dbReference>
<feature type="transmembrane region" description="Helical" evidence="10">
    <location>
        <begin position="196"/>
        <end position="215"/>
    </location>
</feature>
<keyword evidence="8 10" id="KW-1133">Transmembrane helix</keyword>
<sequence length="229" mass="24628">MMLQDLIDNFADWESLVRIWPLLAQGLWVTVKLALVALPLGMAAGLLVGLSCALGGRAVRIGLLCWIDLFRAFPVLVLLVLIYYGLPFLGFTLPAFAATVLALVLNNSGYYGEIFRAGLASIPHGQREAAAALGLSPLRAMLLVVLPQALRAVIAPLASNSLELVKATSIAAMVALPELLRSARVAQEQTYNPTPLMAAAVLYFVLLWPFAHAVARLERRMLKASGVGR</sequence>
<accession>A0A1G6YCU2</accession>
<evidence type="ECO:0000259" key="11">
    <source>
        <dbReference type="PROSITE" id="PS50928"/>
    </source>
</evidence>
<evidence type="ECO:0000313" key="13">
    <source>
        <dbReference type="Proteomes" id="UP000198925"/>
    </source>
</evidence>